<dbReference type="EMBL" id="FLQX01000139">
    <property type="protein sequence ID" value="SBT08642.1"/>
    <property type="molecule type" value="Genomic_DNA"/>
</dbReference>
<gene>
    <name evidence="1" type="ORF">ACCAA_600003</name>
</gene>
<dbReference type="PANTHER" id="PTHR39550">
    <property type="entry name" value="SLL0658 PROTEIN"/>
    <property type="match status" value="1"/>
</dbReference>
<organism evidence="1 2">
    <name type="scientific">Candidatus Accumulibacter aalborgensis</name>
    <dbReference type="NCBI Taxonomy" id="1860102"/>
    <lineage>
        <taxon>Bacteria</taxon>
        <taxon>Pseudomonadati</taxon>
        <taxon>Pseudomonadota</taxon>
        <taxon>Betaproteobacteria</taxon>
        <taxon>Candidatus Accumulibacter</taxon>
    </lineage>
</organism>
<sequence length="166" mass="17247">MSKSLLVVDSGPLIALAKLGLLGLPGQLFGQVLVPEAVFNECLAQSQCEDAAAIRQAVASGVLCRIPADVPSEEVRATKLDPGETAAIASALARDAEILIDERQGRRSAQALGLQVIGVCGLLLLGKRAGHVQRLAPLMERLCAVGYYISPSLRSGMLAAAGECTD</sequence>
<protein>
    <recommendedName>
        <fullName evidence="3">DUF3368 domain-containing protein</fullName>
    </recommendedName>
</protein>
<keyword evidence="2" id="KW-1185">Reference proteome</keyword>
<evidence type="ECO:0000313" key="1">
    <source>
        <dbReference type="EMBL" id="SBT08642.1"/>
    </source>
</evidence>
<dbReference type="PANTHER" id="PTHR39550:SF1">
    <property type="entry name" value="SLL0658 PROTEIN"/>
    <property type="match status" value="1"/>
</dbReference>
<dbReference type="Proteomes" id="UP000199169">
    <property type="component" value="Unassembled WGS sequence"/>
</dbReference>
<dbReference type="AlphaFoldDB" id="A0A1A8XVM0"/>
<accession>A0A1A8XVM0</accession>
<evidence type="ECO:0008006" key="3">
    <source>
        <dbReference type="Google" id="ProtNLM"/>
    </source>
</evidence>
<dbReference type="Pfam" id="PF11848">
    <property type="entry name" value="DUF3368"/>
    <property type="match status" value="1"/>
</dbReference>
<name>A0A1A8XVM0_9PROT</name>
<dbReference type="RefSeq" id="WP_186408379.1">
    <property type="nucleotide sequence ID" value="NZ_FLQX01000139.1"/>
</dbReference>
<reference evidence="1 2" key="1">
    <citation type="submission" date="2016-06" db="EMBL/GenBank/DDBJ databases">
        <authorList>
            <person name="Kjaerup R.B."/>
            <person name="Dalgaard T.S."/>
            <person name="Juul-Madsen H.R."/>
        </authorList>
    </citation>
    <scope>NUCLEOTIDE SEQUENCE [LARGE SCALE GENOMIC DNA]</scope>
    <source>
        <strain evidence="1">3</strain>
    </source>
</reference>
<proteinExistence type="predicted"/>
<dbReference type="InterPro" id="IPR021799">
    <property type="entry name" value="PIN-like_prokaryotic"/>
</dbReference>
<evidence type="ECO:0000313" key="2">
    <source>
        <dbReference type="Proteomes" id="UP000199169"/>
    </source>
</evidence>
<dbReference type="STRING" id="1860102.ACCAA_600003"/>